<keyword evidence="1" id="KW-0472">Membrane</keyword>
<protein>
    <submittedName>
        <fullName evidence="2">Uncharacterized protein</fullName>
    </submittedName>
</protein>
<dbReference type="Proteomes" id="UP000030655">
    <property type="component" value="Unassembled WGS sequence"/>
</dbReference>
<feature type="transmembrane region" description="Helical" evidence="1">
    <location>
        <begin position="21"/>
        <end position="46"/>
    </location>
</feature>
<evidence type="ECO:0000313" key="3">
    <source>
        <dbReference type="Proteomes" id="UP000030655"/>
    </source>
</evidence>
<accession>A0A059F2U9</accession>
<gene>
    <name evidence="2" type="ORF">H312_01187</name>
</gene>
<reference evidence="2 3" key="2">
    <citation type="submission" date="2014-03" db="EMBL/GenBank/DDBJ databases">
        <title>The Genome Sequence of Anncaliia algerae insect isolate PRA339.</title>
        <authorList>
            <consortium name="The Broad Institute Genome Sequencing Platform"/>
            <consortium name="The Broad Institute Genome Sequencing Center for Infectious Disease"/>
            <person name="Cuomo C."/>
            <person name="Becnel J."/>
            <person name="Sanscrainte N."/>
            <person name="Walker B."/>
            <person name="Young S.K."/>
            <person name="Zeng Q."/>
            <person name="Gargeya S."/>
            <person name="Fitzgerald M."/>
            <person name="Haas B."/>
            <person name="Abouelleil A."/>
            <person name="Alvarado L."/>
            <person name="Arachchi H.M."/>
            <person name="Berlin A.M."/>
            <person name="Chapman S.B."/>
            <person name="Dewar J."/>
            <person name="Goldberg J."/>
            <person name="Griggs A."/>
            <person name="Gujja S."/>
            <person name="Hansen M."/>
            <person name="Howarth C."/>
            <person name="Imamovic A."/>
            <person name="Larimer J."/>
            <person name="McCowan C."/>
            <person name="Murphy C."/>
            <person name="Neiman D."/>
            <person name="Pearson M."/>
            <person name="Priest M."/>
            <person name="Roberts A."/>
            <person name="Saif S."/>
            <person name="Shea T."/>
            <person name="Sisk P."/>
            <person name="Sykes S."/>
            <person name="Wortman J."/>
            <person name="Nusbaum C."/>
            <person name="Birren B."/>
        </authorList>
    </citation>
    <scope>NUCLEOTIDE SEQUENCE [LARGE SCALE GENOMIC DNA]</scope>
    <source>
        <strain evidence="2 3">PRA339</strain>
    </source>
</reference>
<sequence length="1176" mass="137802">MKFRMNYVAQINKCIPSKKRLFFTASWSLITYFVTIPLILGLVSLWKKEFKIAKVVIDQNNSDTVIVDAYMDQLRMIGGLKTSAYLKFLIQDKEVGVSLPEKKWNHLERLRVKEELKLELDLKEISQRKPNSNNKIKVVAIIKLSHVFNISFNFHYHFEIDLGKNESGSKNFLSIQSIKTKEQDNKLQVDMTGKLDLPENVSIFIKNLEMMVVEEYSGEFGEFDISIDGDKISVRCFVTKKNIDACRNLINRIENLDNESNTNAIFKFVFNYGLGDNHVYNLVRLVLENFLFIIPRSNGLKQTTLEENSIKVDINSSEEDGKIINFTVKVHERLFPSVILFQTLQHLKFEDIAIEGKVQSTNLLSGKVSQASKYGEKYLSLNLQASIHNKETWFSCFFNPRHRILSVFPIVDSMLSRALSLVFIHYNFRDRIEVSSLDYLKKIKRTCSKQKFSGETLLPLIVKTNLSSYRSLIELKNSFESLNQGKKVLSIKIKEKITLNLDGTFIFRFNPATMYIDVNQPIEQSISLSKKLDVYILLNSRLLNLNYYFKCLNKYLLNNSSDKNKVKVMDIFETIYFKLSKVHNLTNYLIELNLMGKPINRPFIDYSFSSTEDLTLQFDINKGDDGNTLIKWNDDKNENSPTSLKVRINNPSLNLLIGKGEVCLFPVLRKNEVLIEIIPNDVLYYPNTLECKNVENENIFSAFITNIIKSYQLETKSFFDKVKRKRNEYPPIKNFSLSQFNLLSSIYVDLSSNSETAVIQGNIKIFYDVDQTKNEEHKKSFIIGESQYFVPFPDTLNEKFVDSEEDLLKIYPLKLVYGRNYIQVSQTKIIPTCSNNIYSQPRLETSMTFSLNILDFVDQRFPVQCFYGNDSFEFQFNHKFFVSLFENLSKNSPTPDFSNDLIHLMRKHFYINHKIIHSPKKCEEITEKMGNICELSYRGHYLKYIKKLPRIIRRINFSSYPKTFRFFSKFYFQLDGLTLQNEIESEIPLNYETNKLDSIQITISNPNPIGSRLNLTRKNVLFIRKVLASKILKYSFNSMYVFLHFMRLLVQKVFKFCLGCVYYISPAIYHRYNMVDTSYPFREAFPQFDFRIYANISGDASGEYMLFYSSMLSDAIKSNKKSLYWIIYNSMSCFFYRRTIMFRFDILIKDFIFLSRIVNLNILEIGRWWIFFKLLY</sequence>
<keyword evidence="1" id="KW-0812">Transmembrane</keyword>
<dbReference type="AlphaFoldDB" id="A0A059F2U9"/>
<evidence type="ECO:0000256" key="1">
    <source>
        <dbReference type="SAM" id="Phobius"/>
    </source>
</evidence>
<evidence type="ECO:0000313" key="2">
    <source>
        <dbReference type="EMBL" id="KCZ81432.1"/>
    </source>
</evidence>
<organism evidence="2 3">
    <name type="scientific">Anncaliia algerae PRA339</name>
    <dbReference type="NCBI Taxonomy" id="1288291"/>
    <lineage>
        <taxon>Eukaryota</taxon>
        <taxon>Fungi</taxon>
        <taxon>Fungi incertae sedis</taxon>
        <taxon>Microsporidia</taxon>
        <taxon>Tubulinosematoidea</taxon>
        <taxon>Tubulinosematidae</taxon>
        <taxon>Anncaliia</taxon>
    </lineage>
</organism>
<dbReference type="VEuPathDB" id="MicrosporidiaDB:H312_01187"/>
<proteinExistence type="predicted"/>
<dbReference type="OrthoDB" id="10311201at2759"/>
<dbReference type="HOGENOM" id="CLU_008175_0_0_1"/>
<reference evidence="3" key="1">
    <citation type="submission" date="2013-02" db="EMBL/GenBank/DDBJ databases">
        <authorList>
            <consortium name="The Broad Institute Genome Sequencing Platform"/>
            <person name="Cuomo C."/>
            <person name="Becnel J."/>
            <person name="Sanscrainte N."/>
            <person name="Walker B."/>
            <person name="Young S.K."/>
            <person name="Zeng Q."/>
            <person name="Gargeya S."/>
            <person name="Fitzgerald M."/>
            <person name="Haas B."/>
            <person name="Abouelleil A."/>
            <person name="Alvarado L."/>
            <person name="Arachchi H.M."/>
            <person name="Berlin A.M."/>
            <person name="Chapman S.B."/>
            <person name="Dewar J."/>
            <person name="Goldberg J."/>
            <person name="Griggs A."/>
            <person name="Gujja S."/>
            <person name="Hansen M."/>
            <person name="Howarth C."/>
            <person name="Imamovic A."/>
            <person name="Larimer J."/>
            <person name="McCowan C."/>
            <person name="Murphy C."/>
            <person name="Neiman D."/>
            <person name="Pearson M."/>
            <person name="Priest M."/>
            <person name="Roberts A."/>
            <person name="Saif S."/>
            <person name="Shea T."/>
            <person name="Sisk P."/>
            <person name="Sykes S."/>
            <person name="Wortman J."/>
            <person name="Nusbaum C."/>
            <person name="Birren B."/>
        </authorList>
    </citation>
    <scope>NUCLEOTIDE SEQUENCE [LARGE SCALE GENOMIC DNA]</scope>
    <source>
        <strain evidence="3">PRA339</strain>
    </source>
</reference>
<keyword evidence="3" id="KW-1185">Reference proteome</keyword>
<name>A0A059F2U9_9MICR</name>
<keyword evidence="1" id="KW-1133">Transmembrane helix</keyword>
<dbReference type="EMBL" id="KK365143">
    <property type="protein sequence ID" value="KCZ81432.1"/>
    <property type="molecule type" value="Genomic_DNA"/>
</dbReference>